<keyword evidence="7" id="KW-1185">Reference proteome</keyword>
<dbReference type="Pfam" id="PF00440">
    <property type="entry name" value="TetR_N"/>
    <property type="match status" value="1"/>
</dbReference>
<evidence type="ECO:0000313" key="7">
    <source>
        <dbReference type="Proteomes" id="UP000541810"/>
    </source>
</evidence>
<evidence type="ECO:0000259" key="5">
    <source>
        <dbReference type="PROSITE" id="PS50977"/>
    </source>
</evidence>
<dbReference type="PANTHER" id="PTHR47506:SF1">
    <property type="entry name" value="HTH-TYPE TRANSCRIPTIONAL REGULATOR YJDC"/>
    <property type="match status" value="1"/>
</dbReference>
<evidence type="ECO:0000313" key="6">
    <source>
        <dbReference type="EMBL" id="MBB6429465.1"/>
    </source>
</evidence>
<proteinExistence type="predicted"/>
<keyword evidence="2 4" id="KW-0238">DNA-binding</keyword>
<dbReference type="Gene3D" id="1.10.357.10">
    <property type="entry name" value="Tetracycline Repressor, domain 2"/>
    <property type="match status" value="1"/>
</dbReference>
<dbReference type="InterPro" id="IPR009057">
    <property type="entry name" value="Homeodomain-like_sf"/>
</dbReference>
<organism evidence="6 7">
    <name type="scientific">Algisphaera agarilytica</name>
    <dbReference type="NCBI Taxonomy" id="1385975"/>
    <lineage>
        <taxon>Bacteria</taxon>
        <taxon>Pseudomonadati</taxon>
        <taxon>Planctomycetota</taxon>
        <taxon>Phycisphaerae</taxon>
        <taxon>Phycisphaerales</taxon>
        <taxon>Phycisphaeraceae</taxon>
        <taxon>Algisphaera</taxon>
    </lineage>
</organism>
<dbReference type="Gene3D" id="1.10.10.60">
    <property type="entry name" value="Homeodomain-like"/>
    <property type="match status" value="1"/>
</dbReference>
<evidence type="ECO:0000256" key="2">
    <source>
        <dbReference type="ARBA" id="ARBA00023125"/>
    </source>
</evidence>
<name>A0A7X0LJK6_9BACT</name>
<keyword evidence="3" id="KW-0804">Transcription</keyword>
<dbReference type="PRINTS" id="PR00455">
    <property type="entry name" value="HTHTETR"/>
</dbReference>
<dbReference type="RefSeq" id="WP_184677041.1">
    <property type="nucleotide sequence ID" value="NZ_JACHGY010000001.1"/>
</dbReference>
<protein>
    <submittedName>
        <fullName evidence="6">AcrR family transcriptional regulator</fullName>
    </submittedName>
</protein>
<dbReference type="AlphaFoldDB" id="A0A7X0LJK6"/>
<accession>A0A7X0LJK6</accession>
<sequence length="199" mass="21509">MPRGRPPKFDEEQVLDTAAALFKRDGYDGVGVAELCKETGMAMQSLYHRFGDKAGLYREALERFGKTANDPQIQALEESDDALAGVEAFVRQWKRHIGASREDGCLFTQALSRSDRSEPEAPDAVARAYTGRLRRTLTTTLRRAIEAGQLKPDTDPAVLADSLLTSAFGVAVVGRGGMPGSMIEHAIAAALAMLDQAKA</sequence>
<dbReference type="GO" id="GO:0003677">
    <property type="term" value="F:DNA binding"/>
    <property type="evidence" value="ECO:0007669"/>
    <property type="project" value="UniProtKB-UniRule"/>
</dbReference>
<dbReference type="Pfam" id="PF16925">
    <property type="entry name" value="TetR_C_13"/>
    <property type="match status" value="1"/>
</dbReference>
<dbReference type="InterPro" id="IPR001647">
    <property type="entry name" value="HTH_TetR"/>
</dbReference>
<keyword evidence="1" id="KW-0805">Transcription regulation</keyword>
<dbReference type="SUPFAM" id="SSF48498">
    <property type="entry name" value="Tetracyclin repressor-like, C-terminal domain"/>
    <property type="match status" value="1"/>
</dbReference>
<dbReference type="EMBL" id="JACHGY010000001">
    <property type="protein sequence ID" value="MBB6429465.1"/>
    <property type="molecule type" value="Genomic_DNA"/>
</dbReference>
<dbReference type="InterPro" id="IPR036271">
    <property type="entry name" value="Tet_transcr_reg_TetR-rel_C_sf"/>
</dbReference>
<reference evidence="6 7" key="1">
    <citation type="submission" date="2020-08" db="EMBL/GenBank/DDBJ databases">
        <title>Genomic Encyclopedia of Type Strains, Phase IV (KMG-IV): sequencing the most valuable type-strain genomes for metagenomic binning, comparative biology and taxonomic classification.</title>
        <authorList>
            <person name="Goeker M."/>
        </authorList>
    </citation>
    <scope>NUCLEOTIDE SEQUENCE [LARGE SCALE GENOMIC DNA]</scope>
    <source>
        <strain evidence="6 7">DSM 103725</strain>
    </source>
</reference>
<dbReference type="Proteomes" id="UP000541810">
    <property type="component" value="Unassembled WGS sequence"/>
</dbReference>
<evidence type="ECO:0000256" key="4">
    <source>
        <dbReference type="PROSITE-ProRule" id="PRU00335"/>
    </source>
</evidence>
<feature type="DNA-binding region" description="H-T-H motif" evidence="4">
    <location>
        <begin position="31"/>
        <end position="50"/>
    </location>
</feature>
<gene>
    <name evidence="6" type="ORF">HNQ40_001271</name>
</gene>
<dbReference type="PANTHER" id="PTHR47506">
    <property type="entry name" value="TRANSCRIPTIONAL REGULATORY PROTEIN"/>
    <property type="match status" value="1"/>
</dbReference>
<dbReference type="PROSITE" id="PS50977">
    <property type="entry name" value="HTH_TETR_2"/>
    <property type="match status" value="1"/>
</dbReference>
<evidence type="ECO:0000256" key="3">
    <source>
        <dbReference type="ARBA" id="ARBA00023163"/>
    </source>
</evidence>
<dbReference type="SUPFAM" id="SSF46689">
    <property type="entry name" value="Homeodomain-like"/>
    <property type="match status" value="1"/>
</dbReference>
<feature type="domain" description="HTH tetR-type" evidence="5">
    <location>
        <begin position="8"/>
        <end position="68"/>
    </location>
</feature>
<comment type="caution">
    <text evidence="6">The sequence shown here is derived from an EMBL/GenBank/DDBJ whole genome shotgun (WGS) entry which is preliminary data.</text>
</comment>
<evidence type="ECO:0000256" key="1">
    <source>
        <dbReference type="ARBA" id="ARBA00023015"/>
    </source>
</evidence>
<dbReference type="InterPro" id="IPR011075">
    <property type="entry name" value="TetR_C"/>
</dbReference>